<evidence type="ECO:0000313" key="5">
    <source>
        <dbReference type="EMBL" id="KAK7352052.1"/>
    </source>
</evidence>
<accession>A0AAN9QXX9</accession>
<dbReference type="AlphaFoldDB" id="A0AAN9QXX9"/>
<dbReference type="GO" id="GO:0030174">
    <property type="term" value="P:regulation of DNA-templated DNA replication initiation"/>
    <property type="evidence" value="ECO:0007669"/>
    <property type="project" value="InterPro"/>
</dbReference>
<dbReference type="GO" id="GO:0000278">
    <property type="term" value="P:mitotic cell cycle"/>
    <property type="evidence" value="ECO:0007669"/>
    <property type="project" value="TreeGrafter"/>
</dbReference>
<evidence type="ECO:0000259" key="4">
    <source>
        <dbReference type="SMART" id="SM01075"/>
    </source>
</evidence>
<sequence>MKNPNLRSSKVQSPNPVQFSSQTPEKLPQRIRNRGVSLSVDRKRRVETTSLPLQSKSVKRQISVWPSSPSKSKITDYDSSKLPEKYEILDQFFDRLYTLISMFRLKGKTPSFTEISSRIESLTDRRFTHDHLAQLKFILTDAIVLKKVLVHDERTSCMKPDIHVSLAPEAIESDAKVPLQRGRVSLKKLFHARLRDFWESHPEGDEIPEGSLPEPFNRTKNANILDTFDTRLRTKLSLCMRYNDIVNNIESVNIDEKMSVPVQTSVELPNEHLAAASHFAPSFKARFSLKFKQNGADNVQQNSQVDSVQNCPTICASLESCSAPAPANTPSKTVDHTEYEDGSLYSIDVMSTPARKTIEYIENKDGSPKSIDAMSTQAEKIAECTENKDGSLKSIDAMSTPVKHVSTPIRLMSATPALRSPKRYLMSPDDHPISSLDKLARRPSRSRSLRFDTPVKNKEVVNEDNAGGLPIDDDVFDILSGNLFQSIREKEIMAMEERDPAITQANIANLPKLFDMIRLLLRQRNCITKAELVSKIISSHSDIVDRSEVEDQLDLLQEVAPEWISEKQISSGDLLFFINKMLSPETIRASLEEAA</sequence>
<dbReference type="InterPro" id="IPR038090">
    <property type="entry name" value="Cdt1_C_WH_dom_sf"/>
</dbReference>
<name>A0AAN9QXX9_PHACN</name>
<dbReference type="Proteomes" id="UP001374584">
    <property type="component" value="Unassembled WGS sequence"/>
</dbReference>
<dbReference type="CDD" id="cd08767">
    <property type="entry name" value="Cdt1_c"/>
    <property type="match status" value="1"/>
</dbReference>
<dbReference type="PANTHER" id="PTHR28637">
    <property type="entry name" value="DNA REPLICATION FACTOR CDT1"/>
    <property type="match status" value="1"/>
</dbReference>
<dbReference type="InterPro" id="IPR045173">
    <property type="entry name" value="Cdt1"/>
</dbReference>
<dbReference type="Pfam" id="PF16679">
    <property type="entry name" value="CDT1_C"/>
    <property type="match status" value="1"/>
</dbReference>
<dbReference type="SUPFAM" id="SSF46785">
    <property type="entry name" value="Winged helix' DNA-binding domain"/>
    <property type="match status" value="1"/>
</dbReference>
<keyword evidence="2" id="KW-0131">Cell cycle</keyword>
<dbReference type="InterPro" id="IPR036390">
    <property type="entry name" value="WH_DNA-bd_sf"/>
</dbReference>
<feature type="region of interest" description="Disordered" evidence="3">
    <location>
        <begin position="1"/>
        <end position="40"/>
    </location>
</feature>
<evidence type="ECO:0000256" key="1">
    <source>
        <dbReference type="ARBA" id="ARBA00008356"/>
    </source>
</evidence>
<evidence type="ECO:0000256" key="3">
    <source>
        <dbReference type="SAM" id="MobiDB-lite"/>
    </source>
</evidence>
<dbReference type="GO" id="GO:0000076">
    <property type="term" value="P:DNA replication checkpoint signaling"/>
    <property type="evidence" value="ECO:0007669"/>
    <property type="project" value="TreeGrafter"/>
</dbReference>
<dbReference type="InterPro" id="IPR032054">
    <property type="entry name" value="Cdt1_C"/>
</dbReference>
<comment type="caution">
    <text evidence="5">The sequence shown here is derived from an EMBL/GenBank/DDBJ whole genome shotgun (WGS) entry which is preliminary data.</text>
</comment>
<proteinExistence type="inferred from homology"/>
<feature type="domain" description="CDT1 Geminin-binding" evidence="4">
    <location>
        <begin position="82"/>
        <end position="214"/>
    </location>
</feature>
<dbReference type="Pfam" id="PF08839">
    <property type="entry name" value="CDT1"/>
    <property type="match status" value="1"/>
</dbReference>
<keyword evidence="6" id="KW-1185">Reference proteome</keyword>
<gene>
    <name evidence="5" type="ORF">VNO80_17468</name>
</gene>
<dbReference type="GO" id="GO:0005634">
    <property type="term" value="C:nucleus"/>
    <property type="evidence" value="ECO:0007669"/>
    <property type="project" value="TreeGrafter"/>
</dbReference>
<dbReference type="InterPro" id="IPR014939">
    <property type="entry name" value="CDT1_Gemini-bd-like"/>
</dbReference>
<evidence type="ECO:0000256" key="2">
    <source>
        <dbReference type="ARBA" id="ARBA00023306"/>
    </source>
</evidence>
<dbReference type="SMART" id="SM01075">
    <property type="entry name" value="CDT1"/>
    <property type="match status" value="1"/>
</dbReference>
<protein>
    <recommendedName>
        <fullName evidence="4">CDT1 Geminin-binding domain-containing protein</fullName>
    </recommendedName>
</protein>
<dbReference type="GO" id="GO:0071163">
    <property type="term" value="P:DNA replication preinitiation complex assembly"/>
    <property type="evidence" value="ECO:0007669"/>
    <property type="project" value="InterPro"/>
</dbReference>
<comment type="similarity">
    <text evidence="1">Belongs to the Cdt1 family.</text>
</comment>
<dbReference type="EMBL" id="JAYMYR010000007">
    <property type="protein sequence ID" value="KAK7352052.1"/>
    <property type="molecule type" value="Genomic_DNA"/>
</dbReference>
<evidence type="ECO:0000313" key="6">
    <source>
        <dbReference type="Proteomes" id="UP001374584"/>
    </source>
</evidence>
<reference evidence="5 6" key="1">
    <citation type="submission" date="2024-01" db="EMBL/GenBank/DDBJ databases">
        <title>The genomes of 5 underutilized Papilionoideae crops provide insights into root nodulation and disease resistanc.</title>
        <authorList>
            <person name="Jiang F."/>
        </authorList>
    </citation>
    <scope>NUCLEOTIDE SEQUENCE [LARGE SCALE GENOMIC DNA]</scope>
    <source>
        <strain evidence="5">JINMINGXINNONG_FW02</strain>
        <tissue evidence="5">Leaves</tissue>
    </source>
</reference>
<dbReference type="GO" id="GO:0003677">
    <property type="term" value="F:DNA binding"/>
    <property type="evidence" value="ECO:0007669"/>
    <property type="project" value="InterPro"/>
</dbReference>
<dbReference type="GO" id="GO:0070182">
    <property type="term" value="F:DNA polymerase binding"/>
    <property type="evidence" value="ECO:0007669"/>
    <property type="project" value="TreeGrafter"/>
</dbReference>
<organism evidence="5 6">
    <name type="scientific">Phaseolus coccineus</name>
    <name type="common">Scarlet runner bean</name>
    <name type="synonym">Phaseolus multiflorus</name>
    <dbReference type="NCBI Taxonomy" id="3886"/>
    <lineage>
        <taxon>Eukaryota</taxon>
        <taxon>Viridiplantae</taxon>
        <taxon>Streptophyta</taxon>
        <taxon>Embryophyta</taxon>
        <taxon>Tracheophyta</taxon>
        <taxon>Spermatophyta</taxon>
        <taxon>Magnoliopsida</taxon>
        <taxon>eudicotyledons</taxon>
        <taxon>Gunneridae</taxon>
        <taxon>Pentapetalae</taxon>
        <taxon>rosids</taxon>
        <taxon>fabids</taxon>
        <taxon>Fabales</taxon>
        <taxon>Fabaceae</taxon>
        <taxon>Papilionoideae</taxon>
        <taxon>50 kb inversion clade</taxon>
        <taxon>NPAAA clade</taxon>
        <taxon>indigoferoid/millettioid clade</taxon>
        <taxon>Phaseoleae</taxon>
        <taxon>Phaseolus</taxon>
    </lineage>
</organism>
<dbReference type="Gene3D" id="1.10.10.1420">
    <property type="entry name" value="DNA replication factor Cdt1, C-terminal WH domain"/>
    <property type="match status" value="1"/>
</dbReference>
<dbReference type="CDD" id="cd08674">
    <property type="entry name" value="Cdt1_m"/>
    <property type="match status" value="1"/>
</dbReference>
<dbReference type="PANTHER" id="PTHR28637:SF1">
    <property type="entry name" value="DNA REPLICATION FACTOR CDT1"/>
    <property type="match status" value="1"/>
</dbReference>
<feature type="compositionally biased region" description="Polar residues" evidence="3">
    <location>
        <begin position="1"/>
        <end position="24"/>
    </location>
</feature>